<accession>A0A9N9BLI5</accession>
<keyword evidence="5" id="KW-1185">Reference proteome</keyword>
<proteinExistence type="predicted"/>
<comment type="caution">
    <text evidence="4">The sequence shown here is derived from an EMBL/GenBank/DDBJ whole genome shotgun (WGS) entry which is preliminary data.</text>
</comment>
<protein>
    <submittedName>
        <fullName evidence="4">16804_t:CDS:1</fullName>
    </submittedName>
</protein>
<organism evidence="4 5">
    <name type="scientific">Cetraspora pellucida</name>
    <dbReference type="NCBI Taxonomy" id="1433469"/>
    <lineage>
        <taxon>Eukaryota</taxon>
        <taxon>Fungi</taxon>
        <taxon>Fungi incertae sedis</taxon>
        <taxon>Mucoromycota</taxon>
        <taxon>Glomeromycotina</taxon>
        <taxon>Glomeromycetes</taxon>
        <taxon>Diversisporales</taxon>
        <taxon>Gigasporaceae</taxon>
        <taxon>Cetraspora</taxon>
    </lineage>
</organism>
<evidence type="ECO:0000313" key="4">
    <source>
        <dbReference type="EMBL" id="CAG8567867.1"/>
    </source>
</evidence>
<dbReference type="EMBL" id="CAJVQA010003152">
    <property type="protein sequence ID" value="CAG8567867.1"/>
    <property type="molecule type" value="Genomic_DNA"/>
</dbReference>
<dbReference type="SMART" id="SM01137">
    <property type="entry name" value="DMAP_binding"/>
    <property type="match status" value="1"/>
</dbReference>
<feature type="compositionally biased region" description="Polar residues" evidence="1">
    <location>
        <begin position="1196"/>
        <end position="1213"/>
    </location>
</feature>
<keyword evidence="2" id="KW-1133">Transmembrane helix</keyword>
<dbReference type="Gene3D" id="3.40.50.12780">
    <property type="entry name" value="N-terminal domain of ligase-like"/>
    <property type="match status" value="4"/>
</dbReference>
<evidence type="ECO:0000256" key="1">
    <source>
        <dbReference type="SAM" id="MobiDB-lite"/>
    </source>
</evidence>
<dbReference type="PROSITE" id="PS51912">
    <property type="entry name" value="DMAP1_BIND"/>
    <property type="match status" value="1"/>
</dbReference>
<dbReference type="Pfam" id="PF06464">
    <property type="entry name" value="DMAP_binding"/>
    <property type="match status" value="1"/>
</dbReference>
<dbReference type="GO" id="GO:0005829">
    <property type="term" value="C:cytosol"/>
    <property type="evidence" value="ECO:0007669"/>
    <property type="project" value="TreeGrafter"/>
</dbReference>
<dbReference type="Proteomes" id="UP000789759">
    <property type="component" value="Unassembled WGS sequence"/>
</dbReference>
<reference evidence="4" key="1">
    <citation type="submission" date="2021-06" db="EMBL/GenBank/DDBJ databases">
        <authorList>
            <person name="Kallberg Y."/>
            <person name="Tangrot J."/>
            <person name="Rosling A."/>
        </authorList>
    </citation>
    <scope>NUCLEOTIDE SEQUENCE</scope>
    <source>
        <strain evidence="4">FL966</strain>
    </source>
</reference>
<dbReference type="Pfam" id="PF00501">
    <property type="entry name" value="AMP-binding"/>
    <property type="match status" value="2"/>
</dbReference>
<evidence type="ECO:0000313" key="5">
    <source>
        <dbReference type="Proteomes" id="UP000789759"/>
    </source>
</evidence>
<dbReference type="Pfam" id="PF24919">
    <property type="entry name" value="Mug62"/>
    <property type="match status" value="1"/>
</dbReference>
<gene>
    <name evidence="4" type="ORF">CPELLU_LOCUS5513</name>
</gene>
<name>A0A9N9BLI5_9GLOM</name>
<sequence>MDTRSLPPEFHSKLAELKKALDDEYITKKGFEKEKNALLEKYKDFIPVENNIAKSTSFMSTSNSASSDYNGGVSHDNGNNLQNSYATNGDINLQPYRSEDMNNNNPKHNLYLNGEEISYSSNQDFTSFGYQNQHRHSSNIVMPSHTSVHSHLRTHSVDAIDTSNPRPVLVSRKTDSQQLNGSNLNFMTPPIPPSLDSNLSRWGSNSLPPTPGYMHIQPQHGYNSSLPYHPSPIGFGSGPHVIRPQPRPVQPIRPPFNGDIPLVGRTQKLINEELEMGRPSFEDDNASIRSSKSYAFRLDGSTNQNIPNDERFIKPGDIPKRNNDRFSLYNHPVYSDALEDLEDFDPSLSKLAGKQFMPFEPREIPFKITDPLNRSQLLSDFSNIASILQYRGNNTPKKRAFLAVDQKGRESGDFTWEKLNSKAERMGQIMIRDSGLMVGERVALIYRKNEILDFLVALFGCFFAGLVAVPINAVEKFDELLFILDSSNAKLVLTTNNNYKVFTQDLSKQQKELPKSVLWWKTDDFGSMKKGEKLVKYKPTDLAYIEYTKSPNGELKGVVISHKTILAQCKVMSASVMDNKGRKHVGEGSKEANMLTQDTVLTYLEPRQQIGLLLGALWGVYYGNLTVFLASLGPDTPGLWINCVSKYQDTLTIDPMINEIIAEKFLIPLGIKYPLDIITPLISLPEHGGMILSFGDLLGVRGLDDRNEGQRGVKEFILSREGLKENKIVIWSGEGEKKKDKRFIRVGAFGFVMPEATIAVVDPDTRALCFPDTVGEIWVDSPSLSGGFWNLAKHTESIFHARPIFVPPDTSKPEYFEQEFLRTGLLGSLINGQLVVFGLYEHRIRQFIEIKPVEVPKKLKVINRAEDDNEDGSTCNEVEEEKKLERWKFHYTLDLETTAKRMVEGVSDCIVIEIYINEQSLTVLIAETNFSLERLPELGDNIYETIDSIHGLKLYCISICQLGSLPRIWKNGKKLLNPMLCKKAFEFGKLSVMHVRMNVIDTIIDLPIGEDIITGVWGPNSSTARQELTKELSVIRRPQVTRVENLQEVIDERSGSNMLKFRSIVDVLLWRCQALPEEEAYKLIDRTGKETKLLTWKKFSNKIATIANYLQKKGCKAGDHAVLTFQHGLDFVASVYACMILGIVAIPMDKIENERISEDVPSLLGIIDDFKVSCILVNVDSESIFKGRTMQNFLKGNTQSKSSGGQPGSNVGSVNGLPPLINVSKAPAFKKTLKEANYSMQEEWLNSNWAALVMCYFSADQRRYCVKLGHDNLLSLCKVQKETCRLTRTLTIMVTPYDYSTNPLTWFETLSQYKIKDVYATFPMLQHAITAFESIDYRSFSLHHLKNLMIPVETRPNVNLYKKIVKTFSENRLDNIAINYVYSHIANPMITTRSYMCIEPVELYLDLKSLRRGIVKTVNPDEPFGILLHDSGMVPVSTQVAIVHPETRRPCHTNELGEIWVSSDANAKSSYGSNDPLERAKFSATIEGGVDKRLYLRTGDLGFLHTVRRPTRDNGAPIEFQCLFFLGPIAETFEVNGLMHFPVDIEFTVERCHNLSYPTNDETVCTIEVRSVEGILNLVPCTISSILDEHQFIIDVIVFINNGTLPKSRLGEKQRAKVMDSWLRGTLQALHVHYVKPLKSRPKVIPQFQQSKISNSRIS</sequence>
<dbReference type="InterPro" id="IPR000873">
    <property type="entry name" value="AMP-dep_synth/lig_dom"/>
</dbReference>
<dbReference type="PANTHER" id="PTHR22754">
    <property type="entry name" value="DISCO-INTERACTING PROTEIN 2 DIP2 -RELATED"/>
    <property type="match status" value="1"/>
</dbReference>
<dbReference type="PANTHER" id="PTHR22754:SF32">
    <property type="entry name" value="DISCO-INTERACTING PROTEIN 2"/>
    <property type="match status" value="1"/>
</dbReference>
<feature type="domain" description="DMAP1-binding" evidence="3">
    <location>
        <begin position="2"/>
        <end position="109"/>
    </location>
</feature>
<dbReference type="OrthoDB" id="69964at2759"/>
<feature type="region of interest" description="Disordered" evidence="1">
    <location>
        <begin position="58"/>
        <end position="81"/>
    </location>
</feature>
<dbReference type="Pfam" id="PF23024">
    <property type="entry name" value="AMP-dom_DIP2-like"/>
    <property type="match status" value="1"/>
</dbReference>
<evidence type="ECO:0000256" key="2">
    <source>
        <dbReference type="SAM" id="Phobius"/>
    </source>
</evidence>
<dbReference type="InterPro" id="IPR010506">
    <property type="entry name" value="DMAP1-bd"/>
</dbReference>
<feature type="compositionally biased region" description="Low complexity" evidence="1">
    <location>
        <begin position="58"/>
        <end position="67"/>
    </location>
</feature>
<keyword evidence="2" id="KW-0472">Membrane</keyword>
<dbReference type="InterPro" id="IPR045851">
    <property type="entry name" value="AMP-bd_C_sf"/>
</dbReference>
<dbReference type="SUPFAM" id="SSF56801">
    <property type="entry name" value="Acetyl-CoA synthetase-like"/>
    <property type="match status" value="2"/>
</dbReference>
<dbReference type="InterPro" id="IPR042099">
    <property type="entry name" value="ANL_N_sf"/>
</dbReference>
<dbReference type="InterPro" id="IPR056881">
    <property type="entry name" value="Mug62_dom"/>
</dbReference>
<keyword evidence="2" id="KW-0812">Transmembrane</keyword>
<feature type="region of interest" description="Disordered" evidence="1">
    <location>
        <begin position="1196"/>
        <end position="1216"/>
    </location>
</feature>
<dbReference type="Gene3D" id="3.30.300.30">
    <property type="match status" value="1"/>
</dbReference>
<evidence type="ECO:0000259" key="3">
    <source>
        <dbReference type="PROSITE" id="PS51912"/>
    </source>
</evidence>
<dbReference type="InterPro" id="IPR025110">
    <property type="entry name" value="AMP-bd_C"/>
</dbReference>
<feature type="transmembrane region" description="Helical" evidence="2">
    <location>
        <begin position="451"/>
        <end position="471"/>
    </location>
</feature>